<dbReference type="SUPFAM" id="SSF56112">
    <property type="entry name" value="Protein kinase-like (PK-like)"/>
    <property type="match status" value="1"/>
</dbReference>
<reference evidence="10 11" key="1">
    <citation type="journal article" date="2024" name="IMA Fungus">
        <title>Apiospora arundinis, a panoply of carbohydrate-active enzymes and secondary metabolites.</title>
        <authorList>
            <person name="Sorensen T."/>
            <person name="Petersen C."/>
            <person name="Muurmann A.T."/>
            <person name="Christiansen J.V."/>
            <person name="Brundto M.L."/>
            <person name="Overgaard C.K."/>
            <person name="Boysen A.T."/>
            <person name="Wollenberg R.D."/>
            <person name="Larsen T.O."/>
            <person name="Sorensen J.L."/>
            <person name="Nielsen K.L."/>
            <person name="Sondergaard T.E."/>
        </authorList>
    </citation>
    <scope>NUCLEOTIDE SEQUENCE [LARGE SCALE GENOMIC DNA]</scope>
    <source>
        <strain evidence="10 11">AAU 773</strain>
    </source>
</reference>
<dbReference type="PROSITE" id="PS00107">
    <property type="entry name" value="PROTEIN_KINASE_ATP"/>
    <property type="match status" value="1"/>
</dbReference>
<evidence type="ECO:0000256" key="7">
    <source>
        <dbReference type="PROSITE-ProRule" id="PRU10141"/>
    </source>
</evidence>
<dbReference type="PANTHER" id="PTHR24346">
    <property type="entry name" value="MAP/MICROTUBULE AFFINITY-REGULATING KINASE"/>
    <property type="match status" value="1"/>
</dbReference>
<feature type="domain" description="Protein kinase" evidence="9">
    <location>
        <begin position="543"/>
        <end position="852"/>
    </location>
</feature>
<feature type="compositionally biased region" description="Acidic residues" evidence="8">
    <location>
        <begin position="120"/>
        <end position="130"/>
    </location>
</feature>
<dbReference type="InterPro" id="IPR000719">
    <property type="entry name" value="Prot_kinase_dom"/>
</dbReference>
<accession>A0ABR2JHH8</accession>
<dbReference type="PROSITE" id="PS00108">
    <property type="entry name" value="PROTEIN_KINASE_ST"/>
    <property type="match status" value="1"/>
</dbReference>
<dbReference type="Pfam" id="PF00069">
    <property type="entry name" value="Pkinase"/>
    <property type="match status" value="1"/>
</dbReference>
<feature type="compositionally biased region" description="Low complexity" evidence="8">
    <location>
        <begin position="49"/>
        <end position="61"/>
    </location>
</feature>
<sequence>MATPRTMVAVPPVQHPSHTLPATASSAVTGAGAGTGTNGNRAAPPPTPRSRISSSSAATTIDNDGLLTPSPSQSHFTCDPIPILQPPQSHAAAPGSSNNSSPALSSSPRRYPTDLTGPIPEEDDETESESANEPITPVSGRQSREFQTLLDLPNSDQPQIVESELTTSPDLAEDSTTTPTTATAAGDSTTAAISPSATTGFAHKEKSIFPAAPGYRKPPPLVVETAATPPQTPQQHDLNSSSATSATAAGSGQLIESQSPKTTKSLTLTAANNSTCSATSPDPTSKFSQDTPTSTSPPSDYSPTTSNRTSSVSQYLYQQPSNTQQQQQYQNEHPSEASPPPRRPSLGNLSLRASQSFLGIGNKMTSLFRRSASNVTEGNTMEFREPVYQNGTAVQESNASNASTKATPSSRRFSFHPSRPETRSNSPPSPPESESKGKVAQPLVPSSSDFLENNKKKSHTGFSLRSKVNFVGGPRKEPRRTRSVERMKKTQEHLDLTRQPWALIPDAGTGMKARRLSLSLPDDFTVDVAELLKEFEYQHKLLGRHGKHLGKGATSKVTLMARKGTPGELYAVKEFRSKRNAESEKDYEKKIKSEFSIAKSLHHPNIVETVRLCTDHGRWNHVMEYCSEGDLFSLVSKKYLQEEGREVDRHCLFKQLCQGVFYLHSNGIAHRDIKLENLLISKDSKLKITDFGVSEVFSGIHPGLREAGGQCGQGMNGDIRLCKPGICGSLPYIAPEVLSKQRDYDPRPLDVWSSAIVMIYLIFGANIWEKAEWQNDSKTAGQYNKLVQAYERYNARIAKDPEGEKTKDALPHLDAFDYCVKPLALRRLLLRMLNPDPEKRWSMAEVVTSRWFKTIECCQLDSYDDPVKFIDASKKNATISTAGKIYCHNHLPPQNHGHGLPPMPGKAGY</sequence>
<dbReference type="GO" id="GO:0016301">
    <property type="term" value="F:kinase activity"/>
    <property type="evidence" value="ECO:0007669"/>
    <property type="project" value="UniProtKB-KW"/>
</dbReference>
<dbReference type="InterPro" id="IPR008271">
    <property type="entry name" value="Ser/Thr_kinase_AS"/>
</dbReference>
<evidence type="ECO:0000256" key="5">
    <source>
        <dbReference type="ARBA" id="ARBA00022777"/>
    </source>
</evidence>
<keyword evidence="2" id="KW-0723">Serine/threonine-protein kinase</keyword>
<feature type="region of interest" description="Disordered" evidence="8">
    <location>
        <begin position="392"/>
        <end position="492"/>
    </location>
</feature>
<dbReference type="PROSITE" id="PS50011">
    <property type="entry name" value="PROTEIN_KINASE_DOM"/>
    <property type="match status" value="1"/>
</dbReference>
<dbReference type="EMBL" id="JAPCWZ010000002">
    <property type="protein sequence ID" value="KAK8877097.1"/>
    <property type="molecule type" value="Genomic_DNA"/>
</dbReference>
<feature type="compositionally biased region" description="Low complexity" evidence="8">
    <location>
        <begin position="240"/>
        <end position="252"/>
    </location>
</feature>
<keyword evidence="3" id="KW-0808">Transferase</keyword>
<feature type="compositionally biased region" description="Polar residues" evidence="8">
    <location>
        <begin position="154"/>
        <end position="169"/>
    </location>
</feature>
<feature type="compositionally biased region" description="Low complexity" evidence="8">
    <location>
        <begin position="89"/>
        <end position="108"/>
    </location>
</feature>
<dbReference type="InterPro" id="IPR011009">
    <property type="entry name" value="Kinase-like_dom_sf"/>
</dbReference>
<evidence type="ECO:0000256" key="8">
    <source>
        <dbReference type="SAM" id="MobiDB-lite"/>
    </source>
</evidence>
<evidence type="ECO:0000256" key="4">
    <source>
        <dbReference type="ARBA" id="ARBA00022741"/>
    </source>
</evidence>
<feature type="compositionally biased region" description="Low complexity" evidence="8">
    <location>
        <begin position="290"/>
        <end position="306"/>
    </location>
</feature>
<keyword evidence="6 7" id="KW-0067">ATP-binding</keyword>
<dbReference type="PANTHER" id="PTHR24346:SF82">
    <property type="entry name" value="KP78A-RELATED"/>
    <property type="match status" value="1"/>
</dbReference>
<proteinExistence type="inferred from homology"/>
<feature type="compositionally biased region" description="Basic and acidic residues" evidence="8">
    <location>
        <begin position="474"/>
        <end position="492"/>
    </location>
</feature>
<feature type="region of interest" description="Disordered" evidence="8">
    <location>
        <begin position="1"/>
        <end position="348"/>
    </location>
</feature>
<feature type="compositionally biased region" description="Polar residues" evidence="8">
    <location>
        <begin position="254"/>
        <end position="289"/>
    </location>
</feature>
<gene>
    <name evidence="10" type="ORF">PGQ11_002043</name>
</gene>
<evidence type="ECO:0000313" key="11">
    <source>
        <dbReference type="Proteomes" id="UP001390339"/>
    </source>
</evidence>
<protein>
    <submittedName>
        <fullName evidence="10">HAL protein kinase</fullName>
    </submittedName>
</protein>
<dbReference type="Gene3D" id="1.10.510.10">
    <property type="entry name" value="Transferase(Phosphotransferase) domain 1"/>
    <property type="match status" value="1"/>
</dbReference>
<feature type="binding site" evidence="7">
    <location>
        <position position="573"/>
    </location>
    <ligand>
        <name>ATP</name>
        <dbReference type="ChEBI" id="CHEBI:30616"/>
    </ligand>
</feature>
<evidence type="ECO:0000256" key="2">
    <source>
        <dbReference type="ARBA" id="ARBA00022527"/>
    </source>
</evidence>
<dbReference type="SMART" id="SM00220">
    <property type="entry name" value="S_TKc"/>
    <property type="match status" value="1"/>
</dbReference>
<evidence type="ECO:0000256" key="1">
    <source>
        <dbReference type="ARBA" id="ARBA00010791"/>
    </source>
</evidence>
<feature type="compositionally biased region" description="Polar residues" evidence="8">
    <location>
        <begin position="392"/>
        <end position="407"/>
    </location>
</feature>
<keyword evidence="4 7" id="KW-0547">Nucleotide-binding</keyword>
<comment type="similarity">
    <text evidence="1">Belongs to the protein kinase superfamily. CAMK Ser/Thr protein kinase family. NIM1 subfamily.</text>
</comment>
<evidence type="ECO:0000256" key="3">
    <source>
        <dbReference type="ARBA" id="ARBA00022679"/>
    </source>
</evidence>
<name>A0ABR2JHH8_9PEZI</name>
<feature type="compositionally biased region" description="Low complexity" evidence="8">
    <location>
        <begin position="176"/>
        <end position="199"/>
    </location>
</feature>
<keyword evidence="11" id="KW-1185">Reference proteome</keyword>
<evidence type="ECO:0000259" key="9">
    <source>
        <dbReference type="PROSITE" id="PS50011"/>
    </source>
</evidence>
<feature type="compositionally biased region" description="Low complexity" evidence="8">
    <location>
        <begin position="314"/>
        <end position="330"/>
    </location>
</feature>
<dbReference type="Proteomes" id="UP001390339">
    <property type="component" value="Unassembled WGS sequence"/>
</dbReference>
<dbReference type="InterPro" id="IPR017441">
    <property type="entry name" value="Protein_kinase_ATP_BS"/>
</dbReference>
<feature type="compositionally biased region" description="Low complexity" evidence="8">
    <location>
        <begin position="408"/>
        <end position="417"/>
    </location>
</feature>
<comment type="caution">
    <text evidence="10">The sequence shown here is derived from an EMBL/GenBank/DDBJ whole genome shotgun (WGS) entry which is preliminary data.</text>
</comment>
<organism evidence="10 11">
    <name type="scientific">Apiospora arundinis</name>
    <dbReference type="NCBI Taxonomy" id="335852"/>
    <lineage>
        <taxon>Eukaryota</taxon>
        <taxon>Fungi</taxon>
        <taxon>Dikarya</taxon>
        <taxon>Ascomycota</taxon>
        <taxon>Pezizomycotina</taxon>
        <taxon>Sordariomycetes</taxon>
        <taxon>Xylariomycetidae</taxon>
        <taxon>Amphisphaeriales</taxon>
        <taxon>Apiosporaceae</taxon>
        <taxon>Apiospora</taxon>
    </lineage>
</organism>
<evidence type="ECO:0000256" key="6">
    <source>
        <dbReference type="ARBA" id="ARBA00022840"/>
    </source>
</evidence>
<keyword evidence="5 10" id="KW-0418">Kinase</keyword>
<evidence type="ECO:0000313" key="10">
    <source>
        <dbReference type="EMBL" id="KAK8877097.1"/>
    </source>
</evidence>